<evidence type="ECO:0008006" key="4">
    <source>
        <dbReference type="Google" id="ProtNLM"/>
    </source>
</evidence>
<keyword evidence="1" id="KW-0812">Transmembrane</keyword>
<evidence type="ECO:0000313" key="3">
    <source>
        <dbReference type="Proteomes" id="UP000325395"/>
    </source>
</evidence>
<proteinExistence type="predicted"/>
<dbReference type="Proteomes" id="UP000325395">
    <property type="component" value="Unassembled WGS sequence"/>
</dbReference>
<name>A0ABQ6WIV6_9EURO</name>
<keyword evidence="1" id="KW-0472">Membrane</keyword>
<reference evidence="2 3" key="1">
    <citation type="submission" date="2019-04" db="EMBL/GenBank/DDBJ databases">
        <authorList>
            <consortium name="DOE Joint Genome Institute"/>
            <person name="Mondo S."/>
            <person name="Kjaerbolling I."/>
            <person name="Vesth T."/>
            <person name="Frisvad J.C."/>
            <person name="Nybo J.L."/>
            <person name="Theobald S."/>
            <person name="Kildgaard S."/>
            <person name="Isbrandt T."/>
            <person name="Kuo A."/>
            <person name="Sato A."/>
            <person name="Lyhne E.K."/>
            <person name="Kogle M.E."/>
            <person name="Wiebenga A."/>
            <person name="Kun R.S."/>
            <person name="Lubbers R.J."/>
            <person name="Makela M.R."/>
            <person name="Barry K."/>
            <person name="Chovatia M."/>
            <person name="Clum A."/>
            <person name="Daum C."/>
            <person name="Haridas S."/>
            <person name="He G."/>
            <person name="LaButti K."/>
            <person name="Lipzen A."/>
            <person name="Riley R."/>
            <person name="Salamov A."/>
            <person name="Simmons B.A."/>
            <person name="Magnuson J.K."/>
            <person name="Henrissat B."/>
            <person name="Mortensen U.H."/>
            <person name="Larsen T.O."/>
            <person name="Devries R.P."/>
            <person name="Grigoriev I.V."/>
            <person name="Machida M."/>
            <person name="Baker S.E."/>
            <person name="Andersen M.R."/>
            <person name="Cantor M.N."/>
            <person name="Hua S.X."/>
        </authorList>
    </citation>
    <scope>NUCLEOTIDE SEQUENCE [LARGE SCALE GENOMIC DNA]</scope>
    <source>
        <strain evidence="2 3">CBS 117616</strain>
    </source>
</reference>
<gene>
    <name evidence="2" type="ORF">BDV36DRAFT_258251</name>
</gene>
<keyword evidence="1" id="KW-1133">Transmembrane helix</keyword>
<protein>
    <recommendedName>
        <fullName evidence="4">Transmembrane protein</fullName>
    </recommendedName>
</protein>
<keyword evidence="3" id="KW-1185">Reference proteome</keyword>
<feature type="transmembrane region" description="Helical" evidence="1">
    <location>
        <begin position="27"/>
        <end position="46"/>
    </location>
</feature>
<accession>A0ABQ6WIV6</accession>
<organism evidence="2 3">
    <name type="scientific">Aspergillus pseudocaelatus</name>
    <dbReference type="NCBI Taxonomy" id="1825620"/>
    <lineage>
        <taxon>Eukaryota</taxon>
        <taxon>Fungi</taxon>
        <taxon>Dikarya</taxon>
        <taxon>Ascomycota</taxon>
        <taxon>Pezizomycotina</taxon>
        <taxon>Eurotiomycetes</taxon>
        <taxon>Eurotiomycetidae</taxon>
        <taxon>Eurotiales</taxon>
        <taxon>Aspergillaceae</taxon>
        <taxon>Aspergillus</taxon>
        <taxon>Aspergillus subgen. Circumdati</taxon>
    </lineage>
</organism>
<sequence length="59" mass="6998">MGREKKIKVVTCKVDTSPIIDIRFIRFLFFFCSSVGWIGMYHFQYFPTSFSDFRMNGTT</sequence>
<dbReference type="EMBL" id="ML735743">
    <property type="protein sequence ID" value="KAE8417064.1"/>
    <property type="molecule type" value="Genomic_DNA"/>
</dbReference>
<evidence type="ECO:0000313" key="2">
    <source>
        <dbReference type="EMBL" id="KAE8417064.1"/>
    </source>
</evidence>
<evidence type="ECO:0000256" key="1">
    <source>
        <dbReference type="SAM" id="Phobius"/>
    </source>
</evidence>